<keyword evidence="10" id="KW-1185">Reference proteome</keyword>
<feature type="transmembrane region" description="Helical" evidence="7">
    <location>
        <begin position="91"/>
        <end position="109"/>
    </location>
</feature>
<feature type="transmembrane region" description="Helical" evidence="7">
    <location>
        <begin position="141"/>
        <end position="161"/>
    </location>
</feature>
<evidence type="ECO:0000256" key="2">
    <source>
        <dbReference type="ARBA" id="ARBA00022475"/>
    </source>
</evidence>
<organism evidence="9 10">
    <name type="scientific">Cryobacterium cryoconiti</name>
    <dbReference type="NCBI Taxonomy" id="1259239"/>
    <lineage>
        <taxon>Bacteria</taxon>
        <taxon>Bacillati</taxon>
        <taxon>Actinomycetota</taxon>
        <taxon>Actinomycetes</taxon>
        <taxon>Micrococcales</taxon>
        <taxon>Microbacteriaceae</taxon>
        <taxon>Cryobacterium</taxon>
    </lineage>
</organism>
<gene>
    <name evidence="9" type="ORF">E3T49_12630</name>
</gene>
<evidence type="ECO:0000313" key="9">
    <source>
        <dbReference type="EMBL" id="TFD27915.1"/>
    </source>
</evidence>
<dbReference type="InterPro" id="IPR049453">
    <property type="entry name" value="Memb_transporter_dom"/>
</dbReference>
<comment type="caution">
    <text evidence="9">The sequence shown here is derived from an EMBL/GenBank/DDBJ whole genome shotgun (WGS) entry which is preliminary data.</text>
</comment>
<evidence type="ECO:0000256" key="4">
    <source>
        <dbReference type="ARBA" id="ARBA00022989"/>
    </source>
</evidence>
<dbReference type="EMBL" id="SOHA01000038">
    <property type="protein sequence ID" value="TFD27915.1"/>
    <property type="molecule type" value="Genomic_DNA"/>
</dbReference>
<evidence type="ECO:0000256" key="5">
    <source>
        <dbReference type="ARBA" id="ARBA00023136"/>
    </source>
</evidence>
<feature type="domain" description="Integral membrane bound transporter" evidence="8">
    <location>
        <begin position="37"/>
        <end position="151"/>
    </location>
</feature>
<name>A0A4Y8JSK1_9MICO</name>
<feature type="transmembrane region" description="Helical" evidence="7">
    <location>
        <begin position="69"/>
        <end position="85"/>
    </location>
</feature>
<sequence length="346" mass="37796">MRINTRVRSASRIPLLQAAKTSAAVALGWTLSQLLLETQQLPVFAAIAALLVVQPNINQTLGRAVERSLGVIGGVIIAYGVGVFFGQSSWVVLLAIVFCIMLAWALRLAPSSASQIPISAMLLLTISTATAEYARDRIVETMIGAAAALLVNALIVPPVLLAPAHEAVVRLAYEVADTLDRIVDALRFPQKASQIEEMMIKVRLLRPMLAKADQALKQAEESLTLNPRHAVNRRLLDVDEELFVRLTSLVARTIGMTRSLRDHYDHSLHLEPTVLAITVELSRAAHDLRLLAEQVDHPGAQQVSLSLEPPTLTAPLTIATPHPQHWILIGSLMEDLRRVREEIKGA</sequence>
<accession>A0A4Y8JSK1</accession>
<dbReference type="PANTHER" id="PTHR30509:SF9">
    <property type="entry name" value="MULTIDRUG RESISTANCE PROTEIN MDTO"/>
    <property type="match status" value="1"/>
</dbReference>
<comment type="similarity">
    <text evidence="6">Belongs to the YccS/YhfK family.</text>
</comment>
<evidence type="ECO:0000313" key="10">
    <source>
        <dbReference type="Proteomes" id="UP000297472"/>
    </source>
</evidence>
<keyword evidence="5 7" id="KW-0472">Membrane</keyword>
<evidence type="ECO:0000256" key="1">
    <source>
        <dbReference type="ARBA" id="ARBA00004651"/>
    </source>
</evidence>
<dbReference type="OrthoDB" id="5176502at2"/>
<dbReference type="PANTHER" id="PTHR30509">
    <property type="entry name" value="P-HYDROXYBENZOIC ACID EFFLUX PUMP SUBUNIT-RELATED"/>
    <property type="match status" value="1"/>
</dbReference>
<comment type="subcellular location">
    <subcellularLocation>
        <location evidence="1">Cell membrane</location>
        <topology evidence="1">Multi-pass membrane protein</topology>
    </subcellularLocation>
</comment>
<keyword evidence="3 7" id="KW-0812">Transmembrane</keyword>
<dbReference type="Proteomes" id="UP000297472">
    <property type="component" value="Unassembled WGS sequence"/>
</dbReference>
<evidence type="ECO:0000256" key="6">
    <source>
        <dbReference type="ARBA" id="ARBA00043993"/>
    </source>
</evidence>
<dbReference type="AlphaFoldDB" id="A0A4Y8JSK1"/>
<dbReference type="Pfam" id="PF13515">
    <property type="entry name" value="FUSC_2"/>
    <property type="match status" value="1"/>
</dbReference>
<keyword evidence="2" id="KW-1003">Cell membrane</keyword>
<proteinExistence type="inferred from homology"/>
<reference evidence="9 10" key="1">
    <citation type="submission" date="2019-03" db="EMBL/GenBank/DDBJ databases">
        <title>Genomics of glacier-inhabiting Cryobacterium strains.</title>
        <authorList>
            <person name="Liu Q."/>
            <person name="Xin Y.-H."/>
        </authorList>
    </citation>
    <scope>NUCLEOTIDE SEQUENCE [LARGE SCALE GENOMIC DNA]</scope>
    <source>
        <strain evidence="9 10">TMT1-51</strain>
    </source>
</reference>
<keyword evidence="4 7" id="KW-1133">Transmembrane helix</keyword>
<evidence type="ECO:0000256" key="3">
    <source>
        <dbReference type="ARBA" id="ARBA00022692"/>
    </source>
</evidence>
<dbReference type="RefSeq" id="WP_134425262.1">
    <property type="nucleotide sequence ID" value="NZ_SOHA01000038.1"/>
</dbReference>
<evidence type="ECO:0000256" key="7">
    <source>
        <dbReference type="SAM" id="Phobius"/>
    </source>
</evidence>
<evidence type="ECO:0000259" key="8">
    <source>
        <dbReference type="Pfam" id="PF13515"/>
    </source>
</evidence>
<dbReference type="GO" id="GO:0005886">
    <property type="term" value="C:plasma membrane"/>
    <property type="evidence" value="ECO:0007669"/>
    <property type="project" value="UniProtKB-SubCell"/>
</dbReference>
<protein>
    <submittedName>
        <fullName evidence="9">FUSC family protein</fullName>
    </submittedName>
</protein>